<evidence type="ECO:0000313" key="2">
    <source>
        <dbReference type="EMBL" id="EAX91329.1"/>
    </source>
</evidence>
<dbReference type="Gene3D" id="1.20.890.10">
    <property type="entry name" value="cAMP-dependent protein kinase regulatory subunit, dimerization-anchoring domain"/>
    <property type="match status" value="1"/>
</dbReference>
<dbReference type="InParanoid" id="A2FUU0"/>
<sequence>MSYSTYAPTFKVPEGFPELLAELTTEILREQPVDATGTYKFCYEFFLRKQQEQQNGGQQPEATE</sequence>
<dbReference type="KEGG" id="tva:4749021"/>
<dbReference type="AlphaFoldDB" id="A2FUU0"/>
<dbReference type="VEuPathDB" id="TrichDB:TVAGG3_0155960"/>
<name>A2FUU0_TRIV3</name>
<dbReference type="VEuPathDB" id="TrichDB:TVAG_492970"/>
<dbReference type="EMBL" id="DS114043">
    <property type="protein sequence ID" value="EAX91329.1"/>
    <property type="molecule type" value="Genomic_DNA"/>
</dbReference>
<dbReference type="OrthoDB" id="252964at2759"/>
<evidence type="ECO:0000259" key="1">
    <source>
        <dbReference type="SMART" id="SM00394"/>
    </source>
</evidence>
<protein>
    <recommendedName>
        <fullName evidence="1">RIIa domain-containing protein</fullName>
    </recommendedName>
</protein>
<evidence type="ECO:0000313" key="3">
    <source>
        <dbReference type="Proteomes" id="UP000001542"/>
    </source>
</evidence>
<accession>A2FUU0</accession>
<reference evidence="2" key="2">
    <citation type="journal article" date="2007" name="Science">
        <title>Draft genome sequence of the sexually transmitted pathogen Trichomonas vaginalis.</title>
        <authorList>
            <person name="Carlton J.M."/>
            <person name="Hirt R.P."/>
            <person name="Silva J.C."/>
            <person name="Delcher A.L."/>
            <person name="Schatz M."/>
            <person name="Zhao Q."/>
            <person name="Wortman J.R."/>
            <person name="Bidwell S.L."/>
            <person name="Alsmark U.C.M."/>
            <person name="Besteiro S."/>
            <person name="Sicheritz-Ponten T."/>
            <person name="Noel C.J."/>
            <person name="Dacks J.B."/>
            <person name="Foster P.G."/>
            <person name="Simillion C."/>
            <person name="Van de Peer Y."/>
            <person name="Miranda-Saavedra D."/>
            <person name="Barton G.J."/>
            <person name="Westrop G.D."/>
            <person name="Mueller S."/>
            <person name="Dessi D."/>
            <person name="Fiori P.L."/>
            <person name="Ren Q."/>
            <person name="Paulsen I."/>
            <person name="Zhang H."/>
            <person name="Bastida-Corcuera F.D."/>
            <person name="Simoes-Barbosa A."/>
            <person name="Brown M.T."/>
            <person name="Hayes R.D."/>
            <person name="Mukherjee M."/>
            <person name="Okumura C.Y."/>
            <person name="Schneider R."/>
            <person name="Smith A.J."/>
            <person name="Vanacova S."/>
            <person name="Villalvazo M."/>
            <person name="Haas B.J."/>
            <person name="Pertea M."/>
            <person name="Feldblyum T.V."/>
            <person name="Utterback T.R."/>
            <person name="Shu C.L."/>
            <person name="Osoegawa K."/>
            <person name="de Jong P.J."/>
            <person name="Hrdy I."/>
            <person name="Horvathova L."/>
            <person name="Zubacova Z."/>
            <person name="Dolezal P."/>
            <person name="Malik S.B."/>
            <person name="Logsdon J.M. Jr."/>
            <person name="Henze K."/>
            <person name="Gupta A."/>
            <person name="Wang C.C."/>
            <person name="Dunne R.L."/>
            <person name="Upcroft J.A."/>
            <person name="Upcroft P."/>
            <person name="White O."/>
            <person name="Salzberg S.L."/>
            <person name="Tang P."/>
            <person name="Chiu C.-H."/>
            <person name="Lee Y.-S."/>
            <person name="Embley T.M."/>
            <person name="Coombs G.H."/>
            <person name="Mottram J.C."/>
            <person name="Tachezy J."/>
            <person name="Fraser-Liggett C.M."/>
            <person name="Johnson P.J."/>
        </authorList>
    </citation>
    <scope>NUCLEOTIDE SEQUENCE [LARGE SCALE GENOMIC DNA]</scope>
    <source>
        <strain evidence="2">G3</strain>
    </source>
</reference>
<dbReference type="Proteomes" id="UP000001542">
    <property type="component" value="Unassembled WGS sequence"/>
</dbReference>
<keyword evidence="3" id="KW-1185">Reference proteome</keyword>
<reference evidence="2" key="1">
    <citation type="submission" date="2006-10" db="EMBL/GenBank/DDBJ databases">
        <authorList>
            <person name="Amadeo P."/>
            <person name="Zhao Q."/>
            <person name="Wortman J."/>
            <person name="Fraser-Liggett C."/>
            <person name="Carlton J."/>
        </authorList>
    </citation>
    <scope>NUCLEOTIDE SEQUENCE</scope>
    <source>
        <strain evidence="2">G3</strain>
    </source>
</reference>
<dbReference type="SMR" id="A2FUU0"/>
<feature type="domain" description="RIIa" evidence="1">
    <location>
        <begin position="14"/>
        <end position="52"/>
    </location>
</feature>
<proteinExistence type="predicted"/>
<dbReference type="RefSeq" id="XP_001304259.1">
    <property type="nucleotide sequence ID" value="XM_001304258.1"/>
</dbReference>
<gene>
    <name evidence="2" type="ORF">TVAG_492970</name>
</gene>
<dbReference type="SUPFAM" id="SSF47391">
    <property type="entry name" value="Dimerization-anchoring domain of cAMP-dependent PK regulatory subunit"/>
    <property type="match status" value="1"/>
</dbReference>
<dbReference type="SMART" id="SM00394">
    <property type="entry name" value="RIIa"/>
    <property type="match status" value="1"/>
</dbReference>
<organism evidence="2 3">
    <name type="scientific">Trichomonas vaginalis (strain ATCC PRA-98 / G3)</name>
    <dbReference type="NCBI Taxonomy" id="412133"/>
    <lineage>
        <taxon>Eukaryota</taxon>
        <taxon>Metamonada</taxon>
        <taxon>Parabasalia</taxon>
        <taxon>Trichomonadida</taxon>
        <taxon>Trichomonadidae</taxon>
        <taxon>Trichomonas</taxon>
    </lineage>
</organism>
<dbReference type="InterPro" id="IPR003117">
    <property type="entry name" value="cAMP_dep_PK_reg_su_I/II_a/b"/>
</dbReference>